<dbReference type="Proteomes" id="UP000466681">
    <property type="component" value="Chromosome"/>
</dbReference>
<reference evidence="2 3" key="1">
    <citation type="journal article" date="2019" name="Emerg. Microbes Infect.">
        <title>Comprehensive subspecies identification of 175 nontuberculous mycobacteria species based on 7547 genomic profiles.</title>
        <authorList>
            <person name="Matsumoto Y."/>
            <person name="Kinjo T."/>
            <person name="Motooka D."/>
            <person name="Nabeya D."/>
            <person name="Jung N."/>
            <person name="Uechi K."/>
            <person name="Horii T."/>
            <person name="Iida T."/>
            <person name="Fujita J."/>
            <person name="Nakamura S."/>
        </authorList>
    </citation>
    <scope>NUCLEOTIDE SEQUENCE [LARGE SCALE GENOMIC DNA]</scope>
    <source>
        <strain evidence="2 3">JCM 6375</strain>
    </source>
</reference>
<dbReference type="InterPro" id="IPR002155">
    <property type="entry name" value="Thiolase"/>
</dbReference>
<accession>A0AAD1HE57</accession>
<organism evidence="2 3">
    <name type="scientific">Mycolicibacterium moriokaense</name>
    <dbReference type="NCBI Taxonomy" id="39691"/>
    <lineage>
        <taxon>Bacteria</taxon>
        <taxon>Bacillati</taxon>
        <taxon>Actinomycetota</taxon>
        <taxon>Actinomycetes</taxon>
        <taxon>Mycobacteriales</taxon>
        <taxon>Mycobacteriaceae</taxon>
        <taxon>Mycolicibacterium</taxon>
    </lineage>
</organism>
<dbReference type="InterPro" id="IPR016039">
    <property type="entry name" value="Thiolase-like"/>
</dbReference>
<feature type="domain" description="Thiolase C-terminal" evidence="1">
    <location>
        <begin position="269"/>
        <end position="393"/>
    </location>
</feature>
<evidence type="ECO:0000259" key="1">
    <source>
        <dbReference type="Pfam" id="PF22691"/>
    </source>
</evidence>
<dbReference type="GO" id="GO:0016747">
    <property type="term" value="F:acyltransferase activity, transferring groups other than amino-acyl groups"/>
    <property type="evidence" value="ECO:0007669"/>
    <property type="project" value="InterPro"/>
</dbReference>
<dbReference type="Pfam" id="PF22691">
    <property type="entry name" value="Thiolase_C_1"/>
    <property type="match status" value="1"/>
</dbReference>
<dbReference type="EMBL" id="AP022560">
    <property type="protein sequence ID" value="BBX03793.1"/>
    <property type="molecule type" value="Genomic_DNA"/>
</dbReference>
<keyword evidence="3" id="KW-1185">Reference proteome</keyword>
<name>A0AAD1HE57_9MYCO</name>
<evidence type="ECO:0000313" key="2">
    <source>
        <dbReference type="EMBL" id="BBX03793.1"/>
    </source>
</evidence>
<dbReference type="InterPro" id="IPR055140">
    <property type="entry name" value="Thiolase_C_2"/>
</dbReference>
<evidence type="ECO:0000313" key="3">
    <source>
        <dbReference type="Proteomes" id="UP000466681"/>
    </source>
</evidence>
<dbReference type="AlphaFoldDB" id="A0AAD1HE57"/>
<dbReference type="PANTHER" id="PTHR42870">
    <property type="entry name" value="ACETYL-COA C-ACETYLTRANSFERASE"/>
    <property type="match status" value="1"/>
</dbReference>
<dbReference type="KEGG" id="mmor:MMOR_47290"/>
<protein>
    <recommendedName>
        <fullName evidence="1">Thiolase C-terminal domain-containing protein</fullName>
    </recommendedName>
</protein>
<gene>
    <name evidence="2" type="ORF">MMOR_47290</name>
</gene>
<dbReference type="PANTHER" id="PTHR42870:SF1">
    <property type="entry name" value="NON-SPECIFIC LIPID-TRANSFER PROTEIN-LIKE 2"/>
    <property type="match status" value="1"/>
</dbReference>
<dbReference type="Gene3D" id="3.40.47.10">
    <property type="match status" value="1"/>
</dbReference>
<dbReference type="SUPFAM" id="SSF53901">
    <property type="entry name" value="Thiolase-like"/>
    <property type="match status" value="2"/>
</dbReference>
<sequence>MVPMSHFEKDTIVSGLGISQIGRRTGIPGLELSMEAVRAAIADAGLTPDDIDGIATFGDTLPSEIVAALGNQATDVGVGFGTGGVLTPFMSALVAVSEKRARHVLVYRTVQMLGGAMTDGPASPLLGPLANPPVEPRLPGTRRKLKPFEDIDALLAAHAYSAANWVAMHCQRHMALYGTTKEQLGWLAINSRRNAGLNPLAAFREPMTMDDYLSARPISTPLGLLDCDIPVDGAIAFVVSHADYAADCPTPAVRVEAVGGTYGSGGWFHRDDFPKMASVEAAVAMWSRTDLKPSDVDVAEIYDGFTFLTLAWLEALGFCGDGESGPFIEGATRIALDGELPLNTYGGQLSAGRLHGYWLLHEACLQLRGQAGDRQLTRRPEVAIAAAGGGPIAGCMVLTR</sequence>
<dbReference type="PIRSF" id="PIRSF000429">
    <property type="entry name" value="Ac-CoA_Ac_transf"/>
    <property type="match status" value="1"/>
</dbReference>
<dbReference type="CDD" id="cd00829">
    <property type="entry name" value="SCP-x_thiolase"/>
    <property type="match status" value="1"/>
</dbReference>
<proteinExistence type="predicted"/>